<dbReference type="Pfam" id="PF01740">
    <property type="entry name" value="STAS"/>
    <property type="match status" value="1"/>
</dbReference>
<dbReference type="SUPFAM" id="SSF52091">
    <property type="entry name" value="SpoIIaa-like"/>
    <property type="match status" value="1"/>
</dbReference>
<sequence length="107" mass="11250">MTDASMTVGHDSADTARIALFGEIDMANADEVEQQILGAIGNQLTAVTIDLSGLEYIDSAGLRVLFTLGSRLDILQIALRLVVPTGSSIRRVIDLSGMAAAIPVLSH</sequence>
<dbReference type="RefSeq" id="WP_311555136.1">
    <property type="nucleotide sequence ID" value="NZ_JAVREJ010000003.1"/>
</dbReference>
<dbReference type="Proteomes" id="UP001183202">
    <property type="component" value="Unassembled WGS sequence"/>
</dbReference>
<comment type="similarity">
    <text evidence="1 2">Belongs to the anti-sigma-factor antagonist family.</text>
</comment>
<evidence type="ECO:0000313" key="5">
    <source>
        <dbReference type="Proteomes" id="UP001183202"/>
    </source>
</evidence>
<proteinExistence type="inferred from homology"/>
<dbReference type="CDD" id="cd07043">
    <property type="entry name" value="STAS_anti-anti-sigma_factors"/>
    <property type="match status" value="1"/>
</dbReference>
<gene>
    <name evidence="4" type="ORF">RM445_06405</name>
</gene>
<dbReference type="PANTHER" id="PTHR33495:SF13">
    <property type="entry name" value="ANTI-SIGMA-F FACTOR ANTAGONIST RSFB"/>
    <property type="match status" value="1"/>
</dbReference>
<dbReference type="EMBL" id="JAVREJ010000003">
    <property type="protein sequence ID" value="MDT0349153.1"/>
    <property type="molecule type" value="Genomic_DNA"/>
</dbReference>
<keyword evidence="5" id="KW-1185">Reference proteome</keyword>
<dbReference type="InterPro" id="IPR036513">
    <property type="entry name" value="STAS_dom_sf"/>
</dbReference>
<dbReference type="InterPro" id="IPR002645">
    <property type="entry name" value="STAS_dom"/>
</dbReference>
<dbReference type="Gene3D" id="3.30.750.24">
    <property type="entry name" value="STAS domain"/>
    <property type="match status" value="1"/>
</dbReference>
<accession>A0ABU2N6M9</accession>
<evidence type="ECO:0000256" key="2">
    <source>
        <dbReference type="RuleBase" id="RU003749"/>
    </source>
</evidence>
<evidence type="ECO:0000259" key="3">
    <source>
        <dbReference type="PROSITE" id="PS50801"/>
    </source>
</evidence>
<evidence type="ECO:0000313" key="4">
    <source>
        <dbReference type="EMBL" id="MDT0349153.1"/>
    </source>
</evidence>
<evidence type="ECO:0000256" key="1">
    <source>
        <dbReference type="ARBA" id="ARBA00009013"/>
    </source>
</evidence>
<feature type="domain" description="STAS" evidence="3">
    <location>
        <begin position="18"/>
        <end position="107"/>
    </location>
</feature>
<organism evidence="4 5">
    <name type="scientific">Pseudonocardia charpentierae</name>
    <dbReference type="NCBI Taxonomy" id="3075545"/>
    <lineage>
        <taxon>Bacteria</taxon>
        <taxon>Bacillati</taxon>
        <taxon>Actinomycetota</taxon>
        <taxon>Actinomycetes</taxon>
        <taxon>Pseudonocardiales</taxon>
        <taxon>Pseudonocardiaceae</taxon>
        <taxon>Pseudonocardia</taxon>
    </lineage>
</organism>
<name>A0ABU2N6M9_9PSEU</name>
<dbReference type="PROSITE" id="PS50801">
    <property type="entry name" value="STAS"/>
    <property type="match status" value="1"/>
</dbReference>
<dbReference type="NCBIfam" id="TIGR00377">
    <property type="entry name" value="ant_ant_sig"/>
    <property type="match status" value="1"/>
</dbReference>
<protein>
    <recommendedName>
        <fullName evidence="2">Anti-sigma factor antagonist</fullName>
    </recommendedName>
</protein>
<dbReference type="PANTHER" id="PTHR33495">
    <property type="entry name" value="ANTI-SIGMA FACTOR ANTAGONIST TM_1081-RELATED-RELATED"/>
    <property type="match status" value="1"/>
</dbReference>
<reference evidence="5" key="1">
    <citation type="submission" date="2023-07" db="EMBL/GenBank/DDBJ databases">
        <title>30 novel species of actinomycetes from the DSMZ collection.</title>
        <authorList>
            <person name="Nouioui I."/>
        </authorList>
    </citation>
    <scope>NUCLEOTIDE SEQUENCE [LARGE SCALE GENOMIC DNA]</scope>
    <source>
        <strain evidence="5">DSM 45834</strain>
    </source>
</reference>
<dbReference type="InterPro" id="IPR003658">
    <property type="entry name" value="Anti-sigma_ant"/>
</dbReference>
<comment type="caution">
    <text evidence="4">The sequence shown here is derived from an EMBL/GenBank/DDBJ whole genome shotgun (WGS) entry which is preliminary data.</text>
</comment>